<sequence>MAHPTVLRGLVARYEELAARGSQTVDKEVLRQREDTAYTLCVSTGTRDIRDALRVARQALAAAGEPAAPLTSASR</sequence>
<protein>
    <submittedName>
        <fullName evidence="1">DUF5133 domain-containing protein</fullName>
    </submittedName>
</protein>
<reference evidence="1" key="1">
    <citation type="submission" date="2023-06" db="EMBL/GenBank/DDBJ databases">
        <title>WGS-Sequencing of Streptomyces ficellus isolate 21 collected from sand in Gara Djebilet Iron Mine in Algeria.</title>
        <authorList>
            <person name="Zegers G.P."/>
            <person name="Gomez A."/>
            <person name="Gueddou A."/>
            <person name="Zahara A.F."/>
            <person name="Worth M."/>
            <person name="Sevigny J.L."/>
            <person name="Tisa L."/>
        </authorList>
    </citation>
    <scope>NUCLEOTIDE SEQUENCE</scope>
    <source>
        <strain evidence="1">AS11</strain>
    </source>
</reference>
<dbReference type="InterPro" id="IPR033457">
    <property type="entry name" value="DUF5133"/>
</dbReference>
<evidence type="ECO:0000313" key="1">
    <source>
        <dbReference type="EMBL" id="MDN3295786.1"/>
    </source>
</evidence>
<organism evidence="1 2">
    <name type="scientific">Streptomyces ficellus</name>
    <dbReference type="NCBI Taxonomy" id="1977088"/>
    <lineage>
        <taxon>Bacteria</taxon>
        <taxon>Bacillati</taxon>
        <taxon>Actinomycetota</taxon>
        <taxon>Actinomycetes</taxon>
        <taxon>Kitasatosporales</taxon>
        <taxon>Streptomycetaceae</taxon>
        <taxon>Streptomyces</taxon>
    </lineage>
</organism>
<dbReference type="Pfam" id="PF17196">
    <property type="entry name" value="DUF5133"/>
    <property type="match status" value="1"/>
</dbReference>
<keyword evidence="2" id="KW-1185">Reference proteome</keyword>
<gene>
    <name evidence="1" type="ORF">QWM81_17350</name>
</gene>
<dbReference type="RefSeq" id="WP_290112928.1">
    <property type="nucleotide sequence ID" value="NZ_JAUEPL010000024.1"/>
</dbReference>
<proteinExistence type="predicted"/>
<name>A0ABT7Z8K9_9ACTN</name>
<evidence type="ECO:0000313" key="2">
    <source>
        <dbReference type="Proteomes" id="UP001174050"/>
    </source>
</evidence>
<comment type="caution">
    <text evidence="1">The sequence shown here is derived from an EMBL/GenBank/DDBJ whole genome shotgun (WGS) entry which is preliminary data.</text>
</comment>
<accession>A0ABT7Z8K9</accession>
<dbReference type="Proteomes" id="UP001174050">
    <property type="component" value="Unassembled WGS sequence"/>
</dbReference>
<dbReference type="EMBL" id="JAUEPL010000024">
    <property type="protein sequence ID" value="MDN3295786.1"/>
    <property type="molecule type" value="Genomic_DNA"/>
</dbReference>